<dbReference type="WBParaSite" id="jg7904">
    <property type="protein sequence ID" value="jg7904"/>
    <property type="gene ID" value="jg7904"/>
</dbReference>
<accession>A0A915EMR4</accession>
<protein>
    <submittedName>
        <fullName evidence="3">Uncharacterized protein</fullName>
    </submittedName>
</protein>
<keyword evidence="2" id="KW-1185">Reference proteome</keyword>
<dbReference type="Proteomes" id="UP000887574">
    <property type="component" value="Unplaced"/>
</dbReference>
<proteinExistence type="predicted"/>
<evidence type="ECO:0000256" key="1">
    <source>
        <dbReference type="SAM" id="Coils"/>
    </source>
</evidence>
<evidence type="ECO:0000313" key="2">
    <source>
        <dbReference type="Proteomes" id="UP000887574"/>
    </source>
</evidence>
<sequence>MRPSRQISKLRRETKQIRQALSQFQLHQVQMEKQLAEHVEQNIALMALIERLTLVSQKSLNEEISEKRVNDKLDKLKYNLCNKIDHVRECLSEQMKESMNEIDKEMLETKKEHIVRLASTFSDIEKLAAEHTRLSKQFEDFKNDMHVKLDKKSGKEYNKENINKLWTYGNEDYEWTEENLDILFAN</sequence>
<evidence type="ECO:0000313" key="3">
    <source>
        <dbReference type="WBParaSite" id="jg7904"/>
    </source>
</evidence>
<name>A0A915EMR4_9BILA</name>
<keyword evidence="1" id="KW-0175">Coiled coil</keyword>
<reference evidence="3" key="1">
    <citation type="submission" date="2022-11" db="UniProtKB">
        <authorList>
            <consortium name="WormBaseParasite"/>
        </authorList>
    </citation>
    <scope>IDENTIFICATION</scope>
</reference>
<feature type="coiled-coil region" evidence="1">
    <location>
        <begin position="88"/>
        <end position="144"/>
    </location>
</feature>
<dbReference type="AlphaFoldDB" id="A0A915EMR4"/>
<organism evidence="2 3">
    <name type="scientific">Ditylenchus dipsaci</name>
    <dbReference type="NCBI Taxonomy" id="166011"/>
    <lineage>
        <taxon>Eukaryota</taxon>
        <taxon>Metazoa</taxon>
        <taxon>Ecdysozoa</taxon>
        <taxon>Nematoda</taxon>
        <taxon>Chromadorea</taxon>
        <taxon>Rhabditida</taxon>
        <taxon>Tylenchina</taxon>
        <taxon>Tylenchomorpha</taxon>
        <taxon>Sphaerularioidea</taxon>
        <taxon>Anguinidae</taxon>
        <taxon>Anguininae</taxon>
        <taxon>Ditylenchus</taxon>
    </lineage>
</organism>